<dbReference type="Proteomes" id="UP001174909">
    <property type="component" value="Unassembled WGS sequence"/>
</dbReference>
<gene>
    <name evidence="1" type="ORF">GBAR_LOCUS27497</name>
</gene>
<dbReference type="AlphaFoldDB" id="A0AA35XA80"/>
<organism evidence="1 2">
    <name type="scientific">Geodia barretti</name>
    <name type="common">Barrett's horny sponge</name>
    <dbReference type="NCBI Taxonomy" id="519541"/>
    <lineage>
        <taxon>Eukaryota</taxon>
        <taxon>Metazoa</taxon>
        <taxon>Porifera</taxon>
        <taxon>Demospongiae</taxon>
        <taxon>Heteroscleromorpha</taxon>
        <taxon>Tetractinellida</taxon>
        <taxon>Astrophorina</taxon>
        <taxon>Geodiidae</taxon>
        <taxon>Geodia</taxon>
    </lineage>
</organism>
<comment type="caution">
    <text evidence="1">The sequence shown here is derived from an EMBL/GenBank/DDBJ whole genome shotgun (WGS) entry which is preliminary data.</text>
</comment>
<sequence>MKEGKDPPKGSERDVEFQKNTAYLRDTVKGAIRRRREGLGGEYVPFIDNLLQSGVPDDQGWLEAPKRKKQGI</sequence>
<dbReference type="EMBL" id="CASHTH010003827">
    <property type="protein sequence ID" value="CAI8049974.1"/>
    <property type="molecule type" value="Genomic_DNA"/>
</dbReference>
<reference evidence="1" key="1">
    <citation type="submission" date="2023-03" db="EMBL/GenBank/DDBJ databases">
        <authorList>
            <person name="Steffen K."/>
            <person name="Cardenas P."/>
        </authorList>
    </citation>
    <scope>NUCLEOTIDE SEQUENCE</scope>
</reference>
<evidence type="ECO:0000313" key="2">
    <source>
        <dbReference type="Proteomes" id="UP001174909"/>
    </source>
</evidence>
<evidence type="ECO:0000313" key="1">
    <source>
        <dbReference type="EMBL" id="CAI8049974.1"/>
    </source>
</evidence>
<name>A0AA35XA80_GEOBA</name>
<protein>
    <submittedName>
        <fullName evidence="1">Uncharacterized protein</fullName>
    </submittedName>
</protein>
<keyword evidence="2" id="KW-1185">Reference proteome</keyword>
<proteinExistence type="predicted"/>
<feature type="non-terminal residue" evidence="1">
    <location>
        <position position="1"/>
    </location>
</feature>
<accession>A0AA35XA80</accession>